<dbReference type="PANTHER" id="PTHR41677">
    <property type="entry name" value="YALI0B19030P"/>
    <property type="match status" value="1"/>
</dbReference>
<proteinExistence type="predicted"/>
<evidence type="ECO:0000313" key="2">
    <source>
        <dbReference type="Proteomes" id="UP000799538"/>
    </source>
</evidence>
<evidence type="ECO:0008006" key="3">
    <source>
        <dbReference type="Google" id="ProtNLM"/>
    </source>
</evidence>
<dbReference type="Gene3D" id="2.60.120.620">
    <property type="entry name" value="q2cbj1_9rhob like domain"/>
    <property type="match status" value="1"/>
</dbReference>
<dbReference type="PANTHER" id="PTHR41677:SF1">
    <property type="entry name" value="FE2OG DIOXYGENASE DOMAIN-CONTAINING PROTEIN"/>
    <property type="match status" value="1"/>
</dbReference>
<dbReference type="EMBL" id="ML992505">
    <property type="protein sequence ID" value="KAF2223980.1"/>
    <property type="molecule type" value="Genomic_DNA"/>
</dbReference>
<evidence type="ECO:0000313" key="1">
    <source>
        <dbReference type="EMBL" id="KAF2223980.1"/>
    </source>
</evidence>
<dbReference type="AlphaFoldDB" id="A0A6A6GEY8"/>
<accession>A0A6A6GEY8</accession>
<gene>
    <name evidence="1" type="ORF">BDZ85DRAFT_260139</name>
</gene>
<dbReference type="OrthoDB" id="10256055at2759"/>
<keyword evidence="2" id="KW-1185">Reference proteome</keyword>
<dbReference type="Proteomes" id="UP000799538">
    <property type="component" value="Unassembled WGS sequence"/>
</dbReference>
<organism evidence="1 2">
    <name type="scientific">Elsinoe ampelina</name>
    <dbReference type="NCBI Taxonomy" id="302913"/>
    <lineage>
        <taxon>Eukaryota</taxon>
        <taxon>Fungi</taxon>
        <taxon>Dikarya</taxon>
        <taxon>Ascomycota</taxon>
        <taxon>Pezizomycotina</taxon>
        <taxon>Dothideomycetes</taxon>
        <taxon>Dothideomycetidae</taxon>
        <taxon>Myriangiales</taxon>
        <taxon>Elsinoaceae</taxon>
        <taxon>Elsinoe</taxon>
    </lineage>
</organism>
<name>A0A6A6GEY8_9PEZI</name>
<sequence>MSNLDEDVFDPAIHLAYSPPKDVFTLADLGIEENRYTTPVAGCKPFKFLSREGVLAYRRAILRCHVFDQCGGHPFPGTVTLRNVARVSPFVRDLWTHPQTLAIMSAILGTKIDVVMPTETGHTNIQVTGAGDVLEQLSVEPTMAAFSAAGQEEETYDPLSGSSVIPWHYDSYPYVCIIMLSDTTNMRGGETFISGREIQAVEGPTLGTAVLLQGGKVKHLAARTFGSAERITTITSFRADVAGTWDDSYLANLRAYDNLPVLYQQWSRYRLAKIRNEIDLALTKIESAEAAEAEFPRVELEDLCERLSEYARRTASQIVDPRIRDRLAAKYGSDGIAKAGSMWQKLRSRNHTAAAITGATKYAEDNMPEMRKYILDWCQTRARLLRGSKETGTQGSVEYDATVEYLLGDELLRQGLVEILLPWMDTTKLLSLLDE</sequence>
<reference evidence="2" key="1">
    <citation type="journal article" date="2020" name="Stud. Mycol.">
        <title>101 Dothideomycetes genomes: A test case for predicting lifestyles and emergence of pathogens.</title>
        <authorList>
            <person name="Haridas S."/>
            <person name="Albert R."/>
            <person name="Binder M."/>
            <person name="Bloem J."/>
            <person name="LaButti K."/>
            <person name="Salamov A."/>
            <person name="Andreopoulos B."/>
            <person name="Baker S."/>
            <person name="Barry K."/>
            <person name="Bills G."/>
            <person name="Bluhm B."/>
            <person name="Cannon C."/>
            <person name="Castanera R."/>
            <person name="Culley D."/>
            <person name="Daum C."/>
            <person name="Ezra D."/>
            <person name="Gonzalez J."/>
            <person name="Henrissat B."/>
            <person name="Kuo A."/>
            <person name="Liang C."/>
            <person name="Lipzen A."/>
            <person name="Lutzoni F."/>
            <person name="Magnuson J."/>
            <person name="Mondo S."/>
            <person name="Nolan M."/>
            <person name="Ohm R."/>
            <person name="Pangilinan J."/>
            <person name="Park H.-J."/>
            <person name="Ramirez L."/>
            <person name="Alfaro M."/>
            <person name="Sun H."/>
            <person name="Tritt A."/>
            <person name="Yoshinaga Y."/>
            <person name="Zwiers L.-H."/>
            <person name="Turgeon B."/>
            <person name="Goodwin S."/>
            <person name="Spatafora J."/>
            <person name="Crous P."/>
            <person name="Grigoriev I."/>
        </authorList>
    </citation>
    <scope>NUCLEOTIDE SEQUENCE [LARGE SCALE GENOMIC DNA]</scope>
    <source>
        <strain evidence="2">CECT 20119</strain>
    </source>
</reference>
<protein>
    <recommendedName>
        <fullName evidence="3">Fe2OG dioxygenase domain-containing protein</fullName>
    </recommendedName>
</protein>